<dbReference type="Gene3D" id="1.10.10.10">
    <property type="entry name" value="Winged helix-like DNA-binding domain superfamily/Winged helix DNA-binding domain"/>
    <property type="match status" value="1"/>
</dbReference>
<proteinExistence type="predicted"/>
<dbReference type="PANTHER" id="PTHR44688:SF16">
    <property type="entry name" value="DNA-BINDING TRANSCRIPTIONAL ACTIVATOR DEVR_DOSR"/>
    <property type="match status" value="1"/>
</dbReference>
<feature type="domain" description="HTH luxR-type" evidence="5">
    <location>
        <begin position="140"/>
        <end position="205"/>
    </location>
</feature>
<dbReference type="EMBL" id="CP036263">
    <property type="protein sequence ID" value="QDS97340.1"/>
    <property type="molecule type" value="Genomic_DNA"/>
</dbReference>
<dbReference type="InterPro" id="IPR036388">
    <property type="entry name" value="WH-like_DNA-bd_sf"/>
</dbReference>
<dbReference type="PANTHER" id="PTHR44688">
    <property type="entry name" value="DNA-BINDING TRANSCRIPTIONAL ACTIVATOR DEVR_DOSR"/>
    <property type="match status" value="1"/>
</dbReference>
<evidence type="ECO:0000256" key="4">
    <source>
        <dbReference type="PROSITE-ProRule" id="PRU00169"/>
    </source>
</evidence>
<evidence type="ECO:0000256" key="3">
    <source>
        <dbReference type="ARBA" id="ARBA00023163"/>
    </source>
</evidence>
<evidence type="ECO:0000256" key="2">
    <source>
        <dbReference type="ARBA" id="ARBA00023125"/>
    </source>
</evidence>
<evidence type="ECO:0000259" key="6">
    <source>
        <dbReference type="PROSITE" id="PS50110"/>
    </source>
</evidence>
<dbReference type="PROSITE" id="PS50043">
    <property type="entry name" value="HTH_LUXR_2"/>
    <property type="match status" value="1"/>
</dbReference>
<keyword evidence="1" id="KW-0805">Transcription regulation</keyword>
<accession>A0A517MR41</accession>
<dbReference type="GO" id="GO:0003677">
    <property type="term" value="F:DNA binding"/>
    <property type="evidence" value="ECO:0007669"/>
    <property type="project" value="UniProtKB-KW"/>
</dbReference>
<dbReference type="RefSeq" id="WP_145057641.1">
    <property type="nucleotide sequence ID" value="NZ_CP036263.1"/>
</dbReference>
<keyword evidence="4" id="KW-0597">Phosphoprotein</keyword>
<reference evidence="7 8" key="1">
    <citation type="submission" date="2019-02" db="EMBL/GenBank/DDBJ databases">
        <title>Deep-cultivation of Planctomycetes and their phenomic and genomic characterization uncovers novel biology.</title>
        <authorList>
            <person name="Wiegand S."/>
            <person name="Jogler M."/>
            <person name="Boedeker C."/>
            <person name="Pinto D."/>
            <person name="Vollmers J."/>
            <person name="Rivas-Marin E."/>
            <person name="Kohn T."/>
            <person name="Peeters S.H."/>
            <person name="Heuer A."/>
            <person name="Rast P."/>
            <person name="Oberbeckmann S."/>
            <person name="Bunk B."/>
            <person name="Jeske O."/>
            <person name="Meyerdierks A."/>
            <person name="Storesund J.E."/>
            <person name="Kallscheuer N."/>
            <person name="Luecker S."/>
            <person name="Lage O.M."/>
            <person name="Pohl T."/>
            <person name="Merkel B.J."/>
            <person name="Hornburger P."/>
            <person name="Mueller R.-W."/>
            <person name="Bruemmer F."/>
            <person name="Labrenz M."/>
            <person name="Spormann A.M."/>
            <person name="Op den Camp H."/>
            <person name="Overmann J."/>
            <person name="Amann R."/>
            <person name="Jetten M.S.M."/>
            <person name="Mascher T."/>
            <person name="Medema M.H."/>
            <person name="Devos D.P."/>
            <person name="Kaster A.-K."/>
            <person name="Ovreas L."/>
            <person name="Rohde M."/>
            <person name="Galperin M.Y."/>
            <person name="Jogler C."/>
        </authorList>
    </citation>
    <scope>NUCLEOTIDE SEQUENCE [LARGE SCALE GENOMIC DNA]</scope>
    <source>
        <strain evidence="7 8">HG15A2</strain>
    </source>
</reference>
<dbReference type="Pfam" id="PF00072">
    <property type="entry name" value="Response_reg"/>
    <property type="match status" value="1"/>
</dbReference>
<protein>
    <submittedName>
        <fullName evidence="7">Response regulator protein TmoT</fullName>
    </submittedName>
</protein>
<dbReference type="CDD" id="cd06170">
    <property type="entry name" value="LuxR_C_like"/>
    <property type="match status" value="1"/>
</dbReference>
<dbReference type="OrthoDB" id="271936at2"/>
<dbReference type="InterPro" id="IPR001789">
    <property type="entry name" value="Sig_transdc_resp-reg_receiver"/>
</dbReference>
<evidence type="ECO:0000256" key="1">
    <source>
        <dbReference type="ARBA" id="ARBA00023015"/>
    </source>
</evidence>
<feature type="domain" description="Response regulatory" evidence="6">
    <location>
        <begin position="11"/>
        <end position="124"/>
    </location>
</feature>
<evidence type="ECO:0000259" key="5">
    <source>
        <dbReference type="PROSITE" id="PS50043"/>
    </source>
</evidence>
<dbReference type="InterPro" id="IPR011006">
    <property type="entry name" value="CheY-like_superfamily"/>
</dbReference>
<dbReference type="KEGG" id="amob:HG15A2_06010"/>
<gene>
    <name evidence="7" type="primary">tmoT_1</name>
    <name evidence="7" type="ORF">HG15A2_06010</name>
</gene>
<dbReference type="SMART" id="SM00448">
    <property type="entry name" value="REC"/>
    <property type="match status" value="1"/>
</dbReference>
<dbReference type="GO" id="GO:0000160">
    <property type="term" value="P:phosphorelay signal transduction system"/>
    <property type="evidence" value="ECO:0007669"/>
    <property type="project" value="InterPro"/>
</dbReference>
<dbReference type="GO" id="GO:0006355">
    <property type="term" value="P:regulation of DNA-templated transcription"/>
    <property type="evidence" value="ECO:0007669"/>
    <property type="project" value="InterPro"/>
</dbReference>
<sequence length="225" mass="24615">MNNPVGSPPPTIHVVDDDPVGIEAITRLVASMNIPTKSFDSAEAFLGYYNDQPGCVVSDHRLVGRTGLELQEELITRGFGIPVIIVTAFARTAMTVRAVKAGAVTVMDKPYSDDEMWQAIRSALGADRLYREMLLQQADVTARLGSLSDKERLVLERILSGKPNKTMANELEVSLRTIENRRRSIFTKLKVSSVAELVTLVLRFENSEIQQSNSAAALIGSAPES</sequence>
<dbReference type="SUPFAM" id="SSF46894">
    <property type="entry name" value="C-terminal effector domain of the bipartite response regulators"/>
    <property type="match status" value="1"/>
</dbReference>
<dbReference type="InterPro" id="IPR016032">
    <property type="entry name" value="Sig_transdc_resp-reg_C-effctor"/>
</dbReference>
<dbReference type="InterPro" id="IPR000792">
    <property type="entry name" value="Tscrpt_reg_LuxR_C"/>
</dbReference>
<dbReference type="PRINTS" id="PR00038">
    <property type="entry name" value="HTHLUXR"/>
</dbReference>
<keyword evidence="2" id="KW-0238">DNA-binding</keyword>
<keyword evidence="8" id="KW-1185">Reference proteome</keyword>
<feature type="modified residue" description="4-aspartylphosphate" evidence="4">
    <location>
        <position position="59"/>
    </location>
</feature>
<dbReference type="Pfam" id="PF00196">
    <property type="entry name" value="GerE"/>
    <property type="match status" value="1"/>
</dbReference>
<dbReference type="SUPFAM" id="SSF52172">
    <property type="entry name" value="CheY-like"/>
    <property type="match status" value="1"/>
</dbReference>
<dbReference type="SMART" id="SM00421">
    <property type="entry name" value="HTH_LUXR"/>
    <property type="match status" value="1"/>
</dbReference>
<dbReference type="Proteomes" id="UP000319852">
    <property type="component" value="Chromosome"/>
</dbReference>
<dbReference type="AlphaFoldDB" id="A0A517MR41"/>
<keyword evidence="3" id="KW-0804">Transcription</keyword>
<evidence type="ECO:0000313" key="8">
    <source>
        <dbReference type="Proteomes" id="UP000319852"/>
    </source>
</evidence>
<organism evidence="7 8">
    <name type="scientific">Adhaeretor mobilis</name>
    <dbReference type="NCBI Taxonomy" id="1930276"/>
    <lineage>
        <taxon>Bacteria</taxon>
        <taxon>Pseudomonadati</taxon>
        <taxon>Planctomycetota</taxon>
        <taxon>Planctomycetia</taxon>
        <taxon>Pirellulales</taxon>
        <taxon>Lacipirellulaceae</taxon>
        <taxon>Adhaeretor</taxon>
    </lineage>
</organism>
<dbReference type="Gene3D" id="3.40.50.2300">
    <property type="match status" value="1"/>
</dbReference>
<evidence type="ECO:0000313" key="7">
    <source>
        <dbReference type="EMBL" id="QDS97340.1"/>
    </source>
</evidence>
<name>A0A517MR41_9BACT</name>
<dbReference type="PROSITE" id="PS50110">
    <property type="entry name" value="RESPONSE_REGULATORY"/>
    <property type="match status" value="1"/>
</dbReference>